<dbReference type="AlphaFoldDB" id="A0A4S8QPM3"/>
<dbReference type="Proteomes" id="UP000308760">
    <property type="component" value="Unassembled WGS sequence"/>
</dbReference>
<dbReference type="GO" id="GO:0022857">
    <property type="term" value="F:transmembrane transporter activity"/>
    <property type="evidence" value="ECO:0007669"/>
    <property type="project" value="InterPro"/>
</dbReference>
<evidence type="ECO:0000256" key="4">
    <source>
        <dbReference type="ARBA" id="ARBA00022989"/>
    </source>
</evidence>
<feature type="transmembrane region" description="Helical" evidence="6">
    <location>
        <begin position="99"/>
        <end position="123"/>
    </location>
</feature>
<feature type="transmembrane region" description="Helical" evidence="6">
    <location>
        <begin position="227"/>
        <end position="253"/>
    </location>
</feature>
<evidence type="ECO:0000256" key="1">
    <source>
        <dbReference type="ARBA" id="ARBA00004651"/>
    </source>
</evidence>
<evidence type="ECO:0000256" key="6">
    <source>
        <dbReference type="SAM" id="Phobius"/>
    </source>
</evidence>
<dbReference type="InterPro" id="IPR002293">
    <property type="entry name" value="AA/rel_permease1"/>
</dbReference>
<keyword evidence="8" id="KW-1185">Reference proteome</keyword>
<evidence type="ECO:0000256" key="5">
    <source>
        <dbReference type="ARBA" id="ARBA00023136"/>
    </source>
</evidence>
<feature type="transmembrane region" description="Helical" evidence="6">
    <location>
        <begin position="46"/>
        <end position="66"/>
    </location>
</feature>
<feature type="transmembrane region" description="Helical" evidence="6">
    <location>
        <begin position="20"/>
        <end position="40"/>
    </location>
</feature>
<evidence type="ECO:0000313" key="8">
    <source>
        <dbReference type="Proteomes" id="UP000308760"/>
    </source>
</evidence>
<feature type="transmembrane region" description="Helical" evidence="6">
    <location>
        <begin position="154"/>
        <end position="175"/>
    </location>
</feature>
<feature type="transmembrane region" description="Helical" evidence="6">
    <location>
        <begin position="369"/>
        <end position="386"/>
    </location>
</feature>
<dbReference type="Pfam" id="PF13520">
    <property type="entry name" value="AA_permease_2"/>
    <property type="match status" value="1"/>
</dbReference>
<keyword evidence="5 6" id="KW-0472">Membrane</keyword>
<name>A0A4S8QPM3_9ACTN</name>
<accession>A0A4S8QPM3</accession>
<gene>
    <name evidence="7" type="ORF">FAB82_01435</name>
</gene>
<keyword evidence="2" id="KW-1003">Cell membrane</keyword>
<dbReference type="InterPro" id="IPR050367">
    <property type="entry name" value="APC_superfamily"/>
</dbReference>
<dbReference type="PIRSF" id="PIRSF006060">
    <property type="entry name" value="AA_transporter"/>
    <property type="match status" value="1"/>
</dbReference>
<dbReference type="PANTHER" id="PTHR42770">
    <property type="entry name" value="AMINO ACID TRANSPORTER-RELATED"/>
    <property type="match status" value="1"/>
</dbReference>
<organism evidence="7 8">
    <name type="scientific">Glycomyces buryatensis</name>
    <dbReference type="NCBI Taxonomy" id="2570927"/>
    <lineage>
        <taxon>Bacteria</taxon>
        <taxon>Bacillati</taxon>
        <taxon>Actinomycetota</taxon>
        <taxon>Actinomycetes</taxon>
        <taxon>Glycomycetales</taxon>
        <taxon>Glycomycetaceae</taxon>
        <taxon>Glycomyces</taxon>
    </lineage>
</organism>
<reference evidence="8" key="1">
    <citation type="submission" date="2019-04" db="EMBL/GenBank/DDBJ databases">
        <title>Nocardioides xinjiangensis sp. nov.</title>
        <authorList>
            <person name="Liu S."/>
        </authorList>
    </citation>
    <scope>NUCLEOTIDE SEQUENCE [LARGE SCALE GENOMIC DNA]</scope>
    <source>
        <strain evidence="8">18</strain>
    </source>
</reference>
<keyword evidence="3 6" id="KW-0812">Transmembrane</keyword>
<reference evidence="7 8" key="2">
    <citation type="submission" date="2019-05" db="EMBL/GenBank/DDBJ databases">
        <title>Glycomyces buryatensis sp. nov.</title>
        <authorList>
            <person name="Nikitina E."/>
        </authorList>
    </citation>
    <scope>NUCLEOTIDE SEQUENCE [LARGE SCALE GENOMIC DNA]</scope>
    <source>
        <strain evidence="7 8">18</strain>
    </source>
</reference>
<proteinExistence type="predicted"/>
<feature type="transmembrane region" description="Helical" evidence="6">
    <location>
        <begin position="273"/>
        <end position="294"/>
    </location>
</feature>
<evidence type="ECO:0000256" key="3">
    <source>
        <dbReference type="ARBA" id="ARBA00022692"/>
    </source>
</evidence>
<comment type="caution">
    <text evidence="7">The sequence shown here is derived from an EMBL/GenBank/DDBJ whole genome shotgun (WGS) entry which is preliminary data.</text>
</comment>
<feature type="transmembrane region" description="Helical" evidence="6">
    <location>
        <begin position="329"/>
        <end position="357"/>
    </location>
</feature>
<evidence type="ECO:0000313" key="7">
    <source>
        <dbReference type="EMBL" id="THV43369.1"/>
    </source>
</evidence>
<feature type="transmembrane region" description="Helical" evidence="6">
    <location>
        <begin position="392"/>
        <end position="408"/>
    </location>
</feature>
<dbReference type="OrthoDB" id="259687at2"/>
<dbReference type="GO" id="GO:0005886">
    <property type="term" value="C:plasma membrane"/>
    <property type="evidence" value="ECO:0007669"/>
    <property type="project" value="UniProtKB-SubCell"/>
</dbReference>
<dbReference type="RefSeq" id="WP_136532760.1">
    <property type="nucleotide sequence ID" value="NZ_STGY01000004.1"/>
</dbReference>
<protein>
    <submittedName>
        <fullName evidence="7">APC family permease</fullName>
    </submittedName>
</protein>
<dbReference type="EMBL" id="STGY01000004">
    <property type="protein sequence ID" value="THV43369.1"/>
    <property type="molecule type" value="Genomic_DNA"/>
</dbReference>
<dbReference type="PANTHER" id="PTHR42770:SF7">
    <property type="entry name" value="MEMBRANE PROTEIN"/>
    <property type="match status" value="1"/>
</dbReference>
<dbReference type="Gene3D" id="1.20.1740.10">
    <property type="entry name" value="Amino acid/polyamine transporter I"/>
    <property type="match status" value="1"/>
</dbReference>
<feature type="transmembrane region" description="Helical" evidence="6">
    <location>
        <begin position="129"/>
        <end position="147"/>
    </location>
</feature>
<keyword evidence="4 6" id="KW-1133">Transmembrane helix</keyword>
<comment type="subcellular location">
    <subcellularLocation>
        <location evidence="1">Cell membrane</location>
        <topology evidence="1">Multi-pass membrane protein</topology>
    </subcellularLocation>
</comment>
<evidence type="ECO:0000256" key="2">
    <source>
        <dbReference type="ARBA" id="ARBA00022475"/>
    </source>
</evidence>
<sequence length="417" mass="41820">MPAQPSQARQPHTLSRQLGLPSAIIIGLASMLGAGVFSVWGPAASAAGSGPALLTALAIAGFVAYCNARSSARLAALYPQSGGAYIYGTRRLHPAAGFAAGWGFLVGKTASAAAMALTLGHYLLPDHPAALGAAAVAAFCAINLLGVKKTALASVVFVSVTVVVLTLVVVAGLTGPVAVEGMDNTHPWGVVTAAGFIFFAFAGYARIATLGEEVKRPEWTIPRAIPIALGAALFIYAAVAVTALSVLGPGMLADSQTPLSDLAGAGAPALKPLVAVGAGIAVAGVLLSLLAGIGRTAMAMARDRRLPGALAAVSGRFGVPWIAEVTACALILVLVATMDLAGAIGFSSFCVLVYYAVANASAVTLDRRAVLPWAGLVGCLLIAASLPLESVLGGLAVFALGAGWYALTRRQAGTTTQ</sequence>
<feature type="transmembrane region" description="Helical" evidence="6">
    <location>
        <begin position="187"/>
        <end position="207"/>
    </location>
</feature>